<dbReference type="InterPro" id="IPR036390">
    <property type="entry name" value="WH_DNA-bd_sf"/>
</dbReference>
<keyword evidence="1" id="KW-0805">Transcription regulation</keyword>
<sequence>MLRYVLNEDDVGAVRFALSPLCELGLSLRAIREPARFPLQLGWLRRTEEARERLDMRVLGALIDERMWTPDFLNPRPASPLTRLEDEFRALAATPADVFRSDLVAVHGHVPEVFAGSTSQALRRIIRALRQLWETCFEPYWPRMRAVLEADVVYRGRQIAQAGVASMLNGLSPRIAYDHGVVSVRLADPNDRTLAIDGNGLTLMPTMFTRRASAPVGDGPPMILYSARGQGALWEAEPVANPAAVAAVLGETRASLLAALGDPASSTELGVRFGVTASAVNQHLRVLRDAGLLVSTRYGRSVLYLRSELGSALLESRSG</sequence>
<dbReference type="InterPro" id="IPR051011">
    <property type="entry name" value="Metal_resp_trans_reg"/>
</dbReference>
<dbReference type="KEGG" id="agy:ATC03_03105"/>
<dbReference type="PANTHER" id="PTHR43132:SF6">
    <property type="entry name" value="HTH-TYPE TRANSCRIPTIONAL REPRESSOR CZRA"/>
    <property type="match status" value="1"/>
</dbReference>
<dbReference type="EMBL" id="CP013979">
    <property type="protein sequence ID" value="ANJ25881.1"/>
    <property type="molecule type" value="Genomic_DNA"/>
</dbReference>
<reference evidence="5 6" key="1">
    <citation type="journal article" date="2016" name="Int. J. Syst. Evol. Microbiol.">
        <title>Agromyces aureus sp. nov., isolated from the rhizosphere of Salix caprea L. grown in a heavy-metal-contaminated soil.</title>
        <authorList>
            <person name="Corretto E."/>
            <person name="Antonielli L."/>
            <person name="Sessitsch A."/>
            <person name="Compant S."/>
            <person name="Gorfer M."/>
            <person name="Kuffner M."/>
            <person name="Brader G."/>
        </authorList>
    </citation>
    <scope>NUCLEOTIDE SEQUENCE [LARGE SCALE GENOMIC DNA]</scope>
    <source>
        <strain evidence="5 6">AR33</strain>
    </source>
</reference>
<keyword evidence="3" id="KW-0804">Transcription</keyword>
<proteinExistence type="predicted"/>
<protein>
    <submittedName>
        <fullName evidence="5">ArsR family transcriptional regulator</fullName>
    </submittedName>
</protein>
<dbReference type="InterPro" id="IPR011991">
    <property type="entry name" value="ArsR-like_HTH"/>
</dbReference>
<organism evidence="5 6">
    <name type="scientific">Agromyces aureus</name>
    <dbReference type="NCBI Taxonomy" id="453304"/>
    <lineage>
        <taxon>Bacteria</taxon>
        <taxon>Bacillati</taxon>
        <taxon>Actinomycetota</taxon>
        <taxon>Actinomycetes</taxon>
        <taxon>Micrococcales</taxon>
        <taxon>Microbacteriaceae</taxon>
        <taxon>Agromyces</taxon>
    </lineage>
</organism>
<evidence type="ECO:0000256" key="3">
    <source>
        <dbReference type="ARBA" id="ARBA00023163"/>
    </source>
</evidence>
<gene>
    <name evidence="5" type="ORF">ATC03_03105</name>
</gene>
<dbReference type="Pfam" id="PF12840">
    <property type="entry name" value="HTH_20"/>
    <property type="match status" value="1"/>
</dbReference>
<dbReference type="AlphaFoldDB" id="A0A191WC94"/>
<feature type="domain" description="HTH arsR-type" evidence="4">
    <location>
        <begin position="244"/>
        <end position="315"/>
    </location>
</feature>
<dbReference type="InterPro" id="IPR036388">
    <property type="entry name" value="WH-like_DNA-bd_sf"/>
</dbReference>
<dbReference type="CDD" id="cd00090">
    <property type="entry name" value="HTH_ARSR"/>
    <property type="match status" value="1"/>
</dbReference>
<dbReference type="SUPFAM" id="SSF46785">
    <property type="entry name" value="Winged helix' DNA-binding domain"/>
    <property type="match status" value="1"/>
</dbReference>
<dbReference type="SMART" id="SM00418">
    <property type="entry name" value="HTH_ARSR"/>
    <property type="match status" value="1"/>
</dbReference>
<dbReference type="OrthoDB" id="3460651at2"/>
<dbReference type="GO" id="GO:0003677">
    <property type="term" value="F:DNA binding"/>
    <property type="evidence" value="ECO:0007669"/>
    <property type="project" value="UniProtKB-KW"/>
</dbReference>
<reference evidence="6" key="2">
    <citation type="submission" date="2016-01" db="EMBL/GenBank/DDBJ databases">
        <title>Complete genome sequence of Agromyces aureus AR33T and comparison with related organisms.</title>
        <authorList>
            <person name="Corretto E."/>
            <person name="Antonielli L."/>
            <person name="Sessitsch A."/>
            <person name="Brader G."/>
        </authorList>
    </citation>
    <scope>NUCLEOTIDE SEQUENCE [LARGE SCALE GENOMIC DNA]</scope>
    <source>
        <strain evidence="6">AR33</strain>
    </source>
</reference>
<dbReference type="STRING" id="453304.ATC03_03105"/>
<dbReference type="GO" id="GO:0003700">
    <property type="term" value="F:DNA-binding transcription factor activity"/>
    <property type="evidence" value="ECO:0007669"/>
    <property type="project" value="InterPro"/>
</dbReference>
<dbReference type="Proteomes" id="UP000078437">
    <property type="component" value="Chromosome"/>
</dbReference>
<evidence type="ECO:0000259" key="4">
    <source>
        <dbReference type="SMART" id="SM00418"/>
    </source>
</evidence>
<dbReference type="InterPro" id="IPR001845">
    <property type="entry name" value="HTH_ArsR_DNA-bd_dom"/>
</dbReference>
<evidence type="ECO:0000313" key="5">
    <source>
        <dbReference type="EMBL" id="ANJ25881.1"/>
    </source>
</evidence>
<dbReference type="RefSeq" id="WP_067872981.1">
    <property type="nucleotide sequence ID" value="NZ_CP013979.1"/>
</dbReference>
<keyword evidence="6" id="KW-1185">Reference proteome</keyword>
<keyword evidence="2" id="KW-0238">DNA-binding</keyword>
<dbReference type="PANTHER" id="PTHR43132">
    <property type="entry name" value="ARSENICAL RESISTANCE OPERON REPRESSOR ARSR-RELATED"/>
    <property type="match status" value="1"/>
</dbReference>
<dbReference type="Gene3D" id="1.10.10.10">
    <property type="entry name" value="Winged helix-like DNA-binding domain superfamily/Winged helix DNA-binding domain"/>
    <property type="match status" value="1"/>
</dbReference>
<evidence type="ECO:0000256" key="1">
    <source>
        <dbReference type="ARBA" id="ARBA00023015"/>
    </source>
</evidence>
<evidence type="ECO:0000256" key="2">
    <source>
        <dbReference type="ARBA" id="ARBA00023125"/>
    </source>
</evidence>
<evidence type="ECO:0000313" key="6">
    <source>
        <dbReference type="Proteomes" id="UP000078437"/>
    </source>
</evidence>
<accession>A0A191WC94</accession>
<name>A0A191WC94_9MICO</name>